<organism evidence="2 3">
    <name type="scientific">Streptomyces antnestii</name>
    <dbReference type="NCBI Taxonomy" id="2494256"/>
    <lineage>
        <taxon>Bacteria</taxon>
        <taxon>Bacillati</taxon>
        <taxon>Actinomycetota</taxon>
        <taxon>Actinomycetes</taxon>
        <taxon>Kitasatosporales</taxon>
        <taxon>Streptomycetaceae</taxon>
        <taxon>Streptomyces</taxon>
    </lineage>
</organism>
<dbReference type="SUPFAM" id="SSF47413">
    <property type="entry name" value="lambda repressor-like DNA-binding domains"/>
    <property type="match status" value="1"/>
</dbReference>
<dbReference type="OrthoDB" id="4133131at2"/>
<dbReference type="PROSITE" id="PS50943">
    <property type="entry name" value="HTH_CROC1"/>
    <property type="match status" value="1"/>
</dbReference>
<gene>
    <name evidence="2" type="ORF">EOT10_15485</name>
</gene>
<sequence length="248" mass="27750">MAKRTQAWKEFRPEYSDEKCAFTHALRRVKDCTDLTQEQLAEECGVATSTLNGYLNGRNQPRPELLRKIYAAVRQDTALAGVRIPYSLDELLAMLSGQLDRPRGTAAKPAVRISRQRHTAAFARQRQLRARKRVVVPVSLPEGDRHHHANEDAGWTELETLMSRLLQRQTQDAFFMIWQSAMTLPAGEIPRVVASCRSAGLSDAADAVITNAARRDVDAVLRIVASFHEARQYEEATLLLNSAISSTP</sequence>
<dbReference type="InterPro" id="IPR001387">
    <property type="entry name" value="Cro/C1-type_HTH"/>
</dbReference>
<dbReference type="SMART" id="SM00530">
    <property type="entry name" value="HTH_XRE"/>
    <property type="match status" value="1"/>
</dbReference>
<name>A0A437PQ50_9ACTN</name>
<dbReference type="InterPro" id="IPR010982">
    <property type="entry name" value="Lambda_DNA-bd_dom_sf"/>
</dbReference>
<evidence type="ECO:0000313" key="3">
    <source>
        <dbReference type="Proteomes" id="UP000283128"/>
    </source>
</evidence>
<comment type="caution">
    <text evidence="2">The sequence shown here is derived from an EMBL/GenBank/DDBJ whole genome shotgun (WGS) entry which is preliminary data.</text>
</comment>
<dbReference type="RefSeq" id="WP_127828770.1">
    <property type="nucleotide sequence ID" value="NZ_RZYA01000006.1"/>
</dbReference>
<feature type="domain" description="HTH cro/C1-type" evidence="1">
    <location>
        <begin position="35"/>
        <end position="69"/>
    </location>
</feature>
<evidence type="ECO:0000313" key="2">
    <source>
        <dbReference type="EMBL" id="RVU24413.1"/>
    </source>
</evidence>
<dbReference type="EMBL" id="RZYA01000006">
    <property type="protein sequence ID" value="RVU24413.1"/>
    <property type="molecule type" value="Genomic_DNA"/>
</dbReference>
<reference evidence="2 3" key="1">
    <citation type="submission" date="2019-01" db="EMBL/GenBank/DDBJ databases">
        <title>Genome sequences of Streptomyces and Rhizobium isolates collected from root and soil.</title>
        <authorList>
            <person name="Chhettri S."/>
            <person name="Sevigny J.L."/>
            <person name="Sen A."/>
            <person name="Ennis N."/>
            <person name="Tisa L."/>
        </authorList>
    </citation>
    <scope>NUCLEOTIDE SEQUENCE [LARGE SCALE GENOMIC DNA]</scope>
    <source>
        <strain evidence="2 3">San01</strain>
    </source>
</reference>
<dbReference type="GO" id="GO:0003677">
    <property type="term" value="F:DNA binding"/>
    <property type="evidence" value="ECO:0007669"/>
    <property type="project" value="InterPro"/>
</dbReference>
<dbReference type="Gene3D" id="1.10.260.40">
    <property type="entry name" value="lambda repressor-like DNA-binding domains"/>
    <property type="match status" value="1"/>
</dbReference>
<dbReference type="Pfam" id="PF01381">
    <property type="entry name" value="HTH_3"/>
    <property type="match status" value="1"/>
</dbReference>
<proteinExistence type="predicted"/>
<accession>A0A437PQ50</accession>
<dbReference type="Proteomes" id="UP000283128">
    <property type="component" value="Unassembled WGS sequence"/>
</dbReference>
<dbReference type="AlphaFoldDB" id="A0A437PQ50"/>
<protein>
    <submittedName>
        <fullName evidence="2">XRE family transcriptional regulator</fullName>
    </submittedName>
</protein>
<keyword evidence="3" id="KW-1185">Reference proteome</keyword>
<evidence type="ECO:0000259" key="1">
    <source>
        <dbReference type="PROSITE" id="PS50943"/>
    </source>
</evidence>
<dbReference type="CDD" id="cd00093">
    <property type="entry name" value="HTH_XRE"/>
    <property type="match status" value="1"/>
</dbReference>